<name>A0ABR7FSU7_9FIRM</name>
<protein>
    <submittedName>
        <fullName evidence="2">HD domain-containing protein</fullName>
    </submittedName>
</protein>
<dbReference type="EMBL" id="JACOOS010000014">
    <property type="protein sequence ID" value="MBC5678278.1"/>
    <property type="molecule type" value="Genomic_DNA"/>
</dbReference>
<dbReference type="InterPro" id="IPR037522">
    <property type="entry name" value="HD_GYP_dom"/>
</dbReference>
<dbReference type="PANTHER" id="PTHR43155">
    <property type="entry name" value="CYCLIC DI-GMP PHOSPHODIESTERASE PA4108-RELATED"/>
    <property type="match status" value="1"/>
</dbReference>
<dbReference type="InterPro" id="IPR006674">
    <property type="entry name" value="HD_domain"/>
</dbReference>
<dbReference type="CDD" id="cd00077">
    <property type="entry name" value="HDc"/>
    <property type="match status" value="1"/>
</dbReference>
<gene>
    <name evidence="2" type="ORF">H8S22_11900</name>
</gene>
<comment type="caution">
    <text evidence="2">The sequence shown here is derived from an EMBL/GenBank/DDBJ whole genome shotgun (WGS) entry which is preliminary data.</text>
</comment>
<organism evidence="2 3">
    <name type="scientific">Anaerostipes hominis</name>
    <name type="common">ex Liu et al. 2021</name>
    <dbReference type="NCBI Taxonomy" id="2763018"/>
    <lineage>
        <taxon>Bacteria</taxon>
        <taxon>Bacillati</taxon>
        <taxon>Bacillota</taxon>
        <taxon>Clostridia</taxon>
        <taxon>Lachnospirales</taxon>
        <taxon>Lachnospiraceae</taxon>
        <taxon>Anaerostipes</taxon>
    </lineage>
</organism>
<evidence type="ECO:0000313" key="3">
    <source>
        <dbReference type="Proteomes" id="UP000635828"/>
    </source>
</evidence>
<dbReference type="Gene3D" id="1.10.3210.10">
    <property type="entry name" value="Hypothetical protein af1432"/>
    <property type="match status" value="1"/>
</dbReference>
<sequence>MFLTSGTGDQTEDDCENVYFIALLHDVGKIGVPDAILKKQDKLTPEEYEMMKNHTIVGAHILKDIKMLPGLCEGTLYHHERYDCHPVLPKRNGPGNCTAGTEK</sequence>
<dbReference type="Proteomes" id="UP000635828">
    <property type="component" value="Unassembled WGS sequence"/>
</dbReference>
<dbReference type="PROSITE" id="PS51832">
    <property type="entry name" value="HD_GYP"/>
    <property type="match status" value="1"/>
</dbReference>
<reference evidence="2 3" key="1">
    <citation type="submission" date="2020-08" db="EMBL/GenBank/DDBJ databases">
        <title>Genome public.</title>
        <authorList>
            <person name="Liu C."/>
            <person name="Sun Q."/>
        </authorList>
    </citation>
    <scope>NUCLEOTIDE SEQUENCE [LARGE SCALE GENOMIC DNA]</scope>
    <source>
        <strain evidence="2 3">NSJ-7</strain>
    </source>
</reference>
<dbReference type="SUPFAM" id="SSF109604">
    <property type="entry name" value="HD-domain/PDEase-like"/>
    <property type="match status" value="1"/>
</dbReference>
<dbReference type="Pfam" id="PF01966">
    <property type="entry name" value="HD"/>
    <property type="match status" value="1"/>
</dbReference>
<feature type="domain" description="HD-GYP" evidence="1">
    <location>
        <begin position="1"/>
        <end position="103"/>
    </location>
</feature>
<evidence type="ECO:0000313" key="2">
    <source>
        <dbReference type="EMBL" id="MBC5678278.1"/>
    </source>
</evidence>
<proteinExistence type="predicted"/>
<dbReference type="InterPro" id="IPR003607">
    <property type="entry name" value="HD/PDEase_dom"/>
</dbReference>
<dbReference type="PANTHER" id="PTHR43155:SF2">
    <property type="entry name" value="CYCLIC DI-GMP PHOSPHODIESTERASE PA4108"/>
    <property type="match status" value="1"/>
</dbReference>
<keyword evidence="3" id="KW-1185">Reference proteome</keyword>
<evidence type="ECO:0000259" key="1">
    <source>
        <dbReference type="PROSITE" id="PS51832"/>
    </source>
</evidence>
<accession>A0ABR7FSU7</accession>